<dbReference type="PANTHER" id="PTHR31170">
    <property type="entry name" value="BNAC04G53230D PROTEIN"/>
    <property type="match status" value="1"/>
</dbReference>
<evidence type="ECO:0000313" key="1">
    <source>
        <dbReference type="EnsemblPlants" id="QL07p007451:mrna:CDS:1"/>
    </source>
</evidence>
<reference evidence="1 2" key="1">
    <citation type="journal article" date="2016" name="G3 (Bethesda)">
        <title>First Draft Assembly and Annotation of the Genome of a California Endemic Oak Quercus lobata Nee (Fagaceae).</title>
        <authorList>
            <person name="Sork V.L."/>
            <person name="Fitz-Gibbon S.T."/>
            <person name="Puiu D."/>
            <person name="Crepeau M."/>
            <person name="Gugger P.F."/>
            <person name="Sherman R."/>
            <person name="Stevens K."/>
            <person name="Langley C.H."/>
            <person name="Pellegrini M."/>
            <person name="Salzberg S.L."/>
        </authorList>
    </citation>
    <scope>NUCLEOTIDE SEQUENCE [LARGE SCALE GENOMIC DNA]</scope>
    <source>
        <strain evidence="1 2">cv. SW786</strain>
    </source>
</reference>
<organism evidence="1 2">
    <name type="scientific">Quercus lobata</name>
    <name type="common">Valley oak</name>
    <dbReference type="NCBI Taxonomy" id="97700"/>
    <lineage>
        <taxon>Eukaryota</taxon>
        <taxon>Viridiplantae</taxon>
        <taxon>Streptophyta</taxon>
        <taxon>Embryophyta</taxon>
        <taxon>Tracheophyta</taxon>
        <taxon>Spermatophyta</taxon>
        <taxon>Magnoliopsida</taxon>
        <taxon>eudicotyledons</taxon>
        <taxon>Gunneridae</taxon>
        <taxon>Pentapetalae</taxon>
        <taxon>rosids</taxon>
        <taxon>fabids</taxon>
        <taxon>Fagales</taxon>
        <taxon>Fagaceae</taxon>
        <taxon>Quercus</taxon>
    </lineage>
</organism>
<dbReference type="InterPro" id="IPR004158">
    <property type="entry name" value="DUF247_pln"/>
</dbReference>
<evidence type="ECO:0000313" key="2">
    <source>
        <dbReference type="Proteomes" id="UP000594261"/>
    </source>
</evidence>
<dbReference type="Gramene" id="QL07p007451:mrna">
    <property type="protein sequence ID" value="QL07p007451:mrna:CDS:1"/>
    <property type="gene ID" value="QL07p007451"/>
</dbReference>
<name>A0A7N2R7C0_QUELO</name>
<dbReference type="EMBL" id="LRBV02000007">
    <property type="status" value="NOT_ANNOTATED_CDS"/>
    <property type="molecule type" value="Genomic_DNA"/>
</dbReference>
<protein>
    <submittedName>
        <fullName evidence="1">Uncharacterized protein</fullName>
    </submittedName>
</protein>
<dbReference type="Pfam" id="PF03140">
    <property type="entry name" value="DUF247"/>
    <property type="match status" value="1"/>
</dbReference>
<keyword evidence="2" id="KW-1185">Reference proteome</keyword>
<dbReference type="AlphaFoldDB" id="A0A7N2R7C0"/>
<dbReference type="Proteomes" id="UP000594261">
    <property type="component" value="Chromosome 7"/>
</dbReference>
<reference evidence="1" key="2">
    <citation type="submission" date="2021-01" db="UniProtKB">
        <authorList>
            <consortium name="EnsemblPlants"/>
        </authorList>
    </citation>
    <scope>IDENTIFICATION</scope>
</reference>
<accession>A0A7N2R7C0</accession>
<dbReference type="InParanoid" id="A0A7N2R7C0"/>
<proteinExistence type="predicted"/>
<sequence length="159" mass="18433">MAGISGREAGETSSRITGAHTNIFLSEATTLEENIKTVMEARKNVTPSPTPKIQKVIFLLRDNEDFFQKHYEPRAVSLGPIHHRNKKYKLGEKYKLVLTYEFVNGSEEKISEFYKKIEENINELKKCFEKEVIEDYDDEELIWLLLVDGCATLQYILRS</sequence>
<dbReference type="EnsemblPlants" id="QL07p007451:mrna">
    <property type="protein sequence ID" value="QL07p007451:mrna:CDS:1"/>
    <property type="gene ID" value="QL07p007451"/>
</dbReference>